<keyword evidence="4 7" id="KW-0812">Transmembrane</keyword>
<keyword evidence="5 7" id="KW-1133">Transmembrane helix</keyword>
<evidence type="ECO:0000256" key="5">
    <source>
        <dbReference type="ARBA" id="ARBA00022989"/>
    </source>
</evidence>
<feature type="transmembrane region" description="Helical" evidence="7">
    <location>
        <begin position="76"/>
        <end position="95"/>
    </location>
</feature>
<keyword evidence="10" id="KW-1185">Reference proteome</keyword>
<dbReference type="RefSeq" id="WP_094357953.1">
    <property type="nucleotide sequence ID" value="NZ_NMVK01000015.1"/>
</dbReference>
<dbReference type="OrthoDB" id="4484751at2"/>
<feature type="transmembrane region" description="Helical" evidence="7">
    <location>
        <begin position="133"/>
        <end position="157"/>
    </location>
</feature>
<keyword evidence="2" id="KW-0813">Transport</keyword>
<keyword evidence="3" id="KW-1003">Cell membrane</keyword>
<comment type="caution">
    <text evidence="9">The sequence shown here is derived from an EMBL/GenBank/DDBJ whole genome shotgun (WGS) entry which is preliminary data.</text>
</comment>
<feature type="transmembrane region" description="Helical" evidence="7">
    <location>
        <begin position="219"/>
        <end position="241"/>
    </location>
</feature>
<dbReference type="Pfam" id="PF07690">
    <property type="entry name" value="MFS_1"/>
    <property type="match status" value="2"/>
</dbReference>
<dbReference type="Gene3D" id="1.20.1250.20">
    <property type="entry name" value="MFS general substrate transporter like domains"/>
    <property type="match status" value="2"/>
</dbReference>
<dbReference type="InterPro" id="IPR011701">
    <property type="entry name" value="MFS"/>
</dbReference>
<feature type="domain" description="Major facilitator superfamily (MFS) profile" evidence="8">
    <location>
        <begin position="10"/>
        <end position="458"/>
    </location>
</feature>
<comment type="subcellular location">
    <subcellularLocation>
        <location evidence="1">Cell membrane</location>
        <topology evidence="1">Multi-pass membrane protein</topology>
    </subcellularLocation>
</comment>
<dbReference type="InterPro" id="IPR020846">
    <property type="entry name" value="MFS_dom"/>
</dbReference>
<feature type="transmembrane region" description="Helical" evidence="7">
    <location>
        <begin position="434"/>
        <end position="453"/>
    </location>
</feature>
<dbReference type="PANTHER" id="PTHR42718">
    <property type="entry name" value="MAJOR FACILITATOR SUPERFAMILY MULTIDRUG TRANSPORTER MFSC"/>
    <property type="match status" value="1"/>
</dbReference>
<evidence type="ECO:0000256" key="3">
    <source>
        <dbReference type="ARBA" id="ARBA00022475"/>
    </source>
</evidence>
<dbReference type="GO" id="GO:0022857">
    <property type="term" value="F:transmembrane transporter activity"/>
    <property type="evidence" value="ECO:0007669"/>
    <property type="project" value="InterPro"/>
</dbReference>
<evidence type="ECO:0000256" key="4">
    <source>
        <dbReference type="ARBA" id="ARBA00022692"/>
    </source>
</evidence>
<evidence type="ECO:0000259" key="8">
    <source>
        <dbReference type="PROSITE" id="PS50850"/>
    </source>
</evidence>
<gene>
    <name evidence="9" type="ORF">CGZ94_13955</name>
</gene>
<feature type="transmembrane region" description="Helical" evidence="7">
    <location>
        <begin position="163"/>
        <end position="182"/>
    </location>
</feature>
<name>A0A255G6K1_9ACTN</name>
<dbReference type="GO" id="GO:0005886">
    <property type="term" value="C:plasma membrane"/>
    <property type="evidence" value="ECO:0007669"/>
    <property type="project" value="UniProtKB-SubCell"/>
</dbReference>
<protein>
    <submittedName>
        <fullName evidence="9">MFS transporter</fullName>
    </submittedName>
</protein>
<evidence type="ECO:0000313" key="9">
    <source>
        <dbReference type="EMBL" id="OYO11538.1"/>
    </source>
</evidence>
<dbReference type="PANTHER" id="PTHR42718:SF46">
    <property type="entry name" value="BLR6921 PROTEIN"/>
    <property type="match status" value="1"/>
</dbReference>
<dbReference type="InterPro" id="IPR036259">
    <property type="entry name" value="MFS_trans_sf"/>
</dbReference>
<dbReference type="PROSITE" id="PS50850">
    <property type="entry name" value="MFS"/>
    <property type="match status" value="1"/>
</dbReference>
<accession>A0A255G6K1</accession>
<feature type="transmembrane region" description="Helical" evidence="7">
    <location>
        <begin position="333"/>
        <end position="350"/>
    </location>
</feature>
<feature type="transmembrane region" description="Helical" evidence="7">
    <location>
        <begin position="307"/>
        <end position="326"/>
    </location>
</feature>
<keyword evidence="6 7" id="KW-0472">Membrane</keyword>
<dbReference type="Proteomes" id="UP000215896">
    <property type="component" value="Unassembled WGS sequence"/>
</dbReference>
<feature type="transmembrane region" description="Helical" evidence="7">
    <location>
        <begin position="46"/>
        <end position="64"/>
    </location>
</feature>
<proteinExistence type="predicted"/>
<dbReference type="SUPFAM" id="SSF103473">
    <property type="entry name" value="MFS general substrate transporter"/>
    <property type="match status" value="1"/>
</dbReference>
<evidence type="ECO:0000313" key="10">
    <source>
        <dbReference type="Proteomes" id="UP000215896"/>
    </source>
</evidence>
<sequence>MAEKSSSARVILVLCLCGTAAALQQTILVPLLPQLPRLLGTTAANASWLVTVTLLSGAVATPVITRLADLHGKRRMLLTALAAMMIGAVIGSVFPTLIGAIVARALQGMGLALIPTAIATLRDELPPHRVSLGISLMSATMAIGAGLGMPLSGLIASQLPWQAIFWVTGLTAAVMAVLVFTTVRPGRAYARGSFDWPGTALLSAALVAGLLVLSKGPSWGFLTPTTLILLVGTAVLLAIWIPVELRRPSPLVDLRTASRPAVLMANTASVLLGLAMMTNMLTTSLVLQAPRESGYGLGLDLLTTGLWMAPTAIAFGATAPVSSLMLNSIGAQTTLLIGASVMALGFWTRALTGQQLWQVVLASTVIGVGTSLTFAAMPALVMASVPLSETASANGLNTLLRSVGTSCGSALLAAFTTATALPGAAVPSRFGAEAVLVIAGCAAALAAVLAFLMRRLRS</sequence>
<dbReference type="EMBL" id="NMVO01000015">
    <property type="protein sequence ID" value="OYO11538.1"/>
    <property type="molecule type" value="Genomic_DNA"/>
</dbReference>
<dbReference type="PRINTS" id="PR01036">
    <property type="entry name" value="TCRTETB"/>
</dbReference>
<feature type="transmembrane region" description="Helical" evidence="7">
    <location>
        <begin position="194"/>
        <end position="213"/>
    </location>
</feature>
<dbReference type="AlphaFoldDB" id="A0A255G6K1"/>
<feature type="transmembrane region" description="Helical" evidence="7">
    <location>
        <begin position="356"/>
        <end position="387"/>
    </location>
</feature>
<organism evidence="9 10">
    <name type="scientific">Enemella evansiae</name>
    <dbReference type="NCBI Taxonomy" id="2016499"/>
    <lineage>
        <taxon>Bacteria</taxon>
        <taxon>Bacillati</taxon>
        <taxon>Actinomycetota</taxon>
        <taxon>Actinomycetes</taxon>
        <taxon>Propionibacteriales</taxon>
        <taxon>Propionibacteriaceae</taxon>
        <taxon>Enemella</taxon>
    </lineage>
</organism>
<evidence type="ECO:0000256" key="6">
    <source>
        <dbReference type="ARBA" id="ARBA00023136"/>
    </source>
</evidence>
<reference evidence="9 10" key="1">
    <citation type="submission" date="2017-07" db="EMBL/GenBank/DDBJ databases">
        <title>Draft whole genome sequences of clinical Proprionibacteriaceae strains.</title>
        <authorList>
            <person name="Bernier A.-M."/>
            <person name="Bernard K."/>
            <person name="Domingo M.-C."/>
        </authorList>
    </citation>
    <scope>NUCLEOTIDE SEQUENCE [LARGE SCALE GENOMIC DNA]</scope>
    <source>
        <strain evidence="9 10">NML 030167</strain>
    </source>
</reference>
<evidence type="ECO:0000256" key="2">
    <source>
        <dbReference type="ARBA" id="ARBA00022448"/>
    </source>
</evidence>
<evidence type="ECO:0000256" key="7">
    <source>
        <dbReference type="SAM" id="Phobius"/>
    </source>
</evidence>
<evidence type="ECO:0000256" key="1">
    <source>
        <dbReference type="ARBA" id="ARBA00004651"/>
    </source>
</evidence>
<feature type="transmembrane region" description="Helical" evidence="7">
    <location>
        <begin position="262"/>
        <end position="287"/>
    </location>
</feature>